<accession>A0A1M4MZG8</accession>
<dbReference type="Pfam" id="PF25954">
    <property type="entry name" value="Beta-barrel_RND_2"/>
    <property type="match status" value="1"/>
</dbReference>
<evidence type="ECO:0000313" key="4">
    <source>
        <dbReference type="EMBL" id="SCM67992.1"/>
    </source>
</evidence>
<protein>
    <submittedName>
        <fullName evidence="4">RND family efflux transporter membrane fusion protein</fullName>
    </submittedName>
</protein>
<sequence length="404" mass="42719">MRIVQLLTALIVTGVLYLVVFEREQLLAFAGAAPTEETASEDEARTTRKVGVVVQTMEAQEIDSAVILRGQTEAARQVELRSESSGQVISAPLRKGKYVTKDTVMCELDPGTLEATLAEAEAALAEAEAARPEAQARLVEAKARLREAEINARAASELSKNGFASETQVANAEAAIESARASVEAATGGLSSAEARILSAKASIASVKKEIDRLTIEAPFDGIIENDTAELGSLMQPGSLCGTVIQLDPIKVVGFVPETEVNRIDLGAKAGARLTTGQEVVGQVTFLSRSADEITRTFRVEIDVPNADLNIREGQTAEVAISAPGENAHLLPQSALTLNDEGALGVRVVDTGDVARFMPVSVLRDTIDGIWVSGLPQTVSVIVVGQEYVVDGVAVDPTYREASK</sequence>
<dbReference type="Gene3D" id="2.40.420.20">
    <property type="match status" value="1"/>
</dbReference>
<dbReference type="Gene3D" id="1.10.287.470">
    <property type="entry name" value="Helix hairpin bin"/>
    <property type="match status" value="1"/>
</dbReference>
<comment type="similarity">
    <text evidence="1">Belongs to the membrane fusion protein (MFP) (TC 8.A.1) family.</text>
</comment>
<dbReference type="SUPFAM" id="SSF111369">
    <property type="entry name" value="HlyD-like secretion proteins"/>
    <property type="match status" value="2"/>
</dbReference>
<dbReference type="Proteomes" id="UP000184085">
    <property type="component" value="Unassembled WGS sequence"/>
</dbReference>
<evidence type="ECO:0000256" key="2">
    <source>
        <dbReference type="SAM" id="Coils"/>
    </source>
</evidence>
<dbReference type="InterPro" id="IPR006143">
    <property type="entry name" value="RND_pump_MFP"/>
</dbReference>
<name>A0A1M4MZG8_9RHOB</name>
<dbReference type="PANTHER" id="PTHR30469:SF29">
    <property type="entry name" value="BLR2860 PROTEIN"/>
    <property type="match status" value="1"/>
</dbReference>
<dbReference type="PANTHER" id="PTHR30469">
    <property type="entry name" value="MULTIDRUG RESISTANCE PROTEIN MDTA"/>
    <property type="match status" value="1"/>
</dbReference>
<dbReference type="Gene3D" id="2.40.50.100">
    <property type="match status" value="1"/>
</dbReference>
<feature type="domain" description="CusB-like beta-barrel" evidence="3">
    <location>
        <begin position="256"/>
        <end position="323"/>
    </location>
</feature>
<gene>
    <name evidence="4" type="ORF">KARMA_2200</name>
</gene>
<evidence type="ECO:0000313" key="5">
    <source>
        <dbReference type="Proteomes" id="UP000184085"/>
    </source>
</evidence>
<feature type="coiled-coil region" evidence="2">
    <location>
        <begin position="190"/>
        <end position="217"/>
    </location>
</feature>
<organism evidence="4 5">
    <name type="scientific">Donghicola eburneus</name>
    <dbReference type="NCBI Taxonomy" id="393278"/>
    <lineage>
        <taxon>Bacteria</taxon>
        <taxon>Pseudomonadati</taxon>
        <taxon>Pseudomonadota</taxon>
        <taxon>Alphaproteobacteria</taxon>
        <taxon>Rhodobacterales</taxon>
        <taxon>Roseobacteraceae</taxon>
        <taxon>Donghicola</taxon>
    </lineage>
</organism>
<evidence type="ECO:0000256" key="1">
    <source>
        <dbReference type="ARBA" id="ARBA00009477"/>
    </source>
</evidence>
<dbReference type="InterPro" id="IPR058792">
    <property type="entry name" value="Beta-barrel_RND_2"/>
</dbReference>
<evidence type="ECO:0000259" key="3">
    <source>
        <dbReference type="Pfam" id="PF25954"/>
    </source>
</evidence>
<dbReference type="AlphaFoldDB" id="A0A1M4MZG8"/>
<dbReference type="Gene3D" id="2.40.30.170">
    <property type="match status" value="1"/>
</dbReference>
<dbReference type="EMBL" id="FMJB01000050">
    <property type="protein sequence ID" value="SCM67992.1"/>
    <property type="molecule type" value="Genomic_DNA"/>
</dbReference>
<proteinExistence type="inferred from homology"/>
<dbReference type="NCBIfam" id="TIGR01730">
    <property type="entry name" value="RND_mfp"/>
    <property type="match status" value="1"/>
</dbReference>
<reference evidence="5" key="1">
    <citation type="submission" date="2016-09" db="EMBL/GenBank/DDBJ databases">
        <authorList>
            <person name="Wibberg D."/>
        </authorList>
    </citation>
    <scope>NUCLEOTIDE SEQUENCE [LARGE SCALE GENOMIC DNA]</scope>
</reference>
<dbReference type="RefSeq" id="WP_072706625.1">
    <property type="nucleotide sequence ID" value="NZ_FMJB01000050.1"/>
</dbReference>
<feature type="coiled-coil region" evidence="2">
    <location>
        <begin position="117"/>
        <end position="158"/>
    </location>
</feature>
<keyword evidence="5" id="KW-1185">Reference proteome</keyword>
<keyword evidence="2" id="KW-0175">Coiled coil</keyword>
<dbReference type="GO" id="GO:0015562">
    <property type="term" value="F:efflux transmembrane transporter activity"/>
    <property type="evidence" value="ECO:0007669"/>
    <property type="project" value="TreeGrafter"/>
</dbReference>
<dbReference type="GO" id="GO:1990281">
    <property type="term" value="C:efflux pump complex"/>
    <property type="evidence" value="ECO:0007669"/>
    <property type="project" value="TreeGrafter"/>
</dbReference>